<evidence type="ECO:0000313" key="2">
    <source>
        <dbReference type="Proteomes" id="UP000056502"/>
    </source>
</evidence>
<gene>
    <name evidence="1" type="ORF">G436_0014</name>
</gene>
<accession>A0A0M4MQZ0</accession>
<evidence type="ECO:0000313" key="1">
    <source>
        <dbReference type="EMBL" id="ALE37250.1"/>
    </source>
</evidence>
<organism evidence="1">
    <name type="scientific">Leptospira interrogans serovar Hardjo str. Norma</name>
    <dbReference type="NCBI Taxonomy" id="1279460"/>
    <lineage>
        <taxon>Bacteria</taxon>
        <taxon>Pseudomonadati</taxon>
        <taxon>Spirochaetota</taxon>
        <taxon>Spirochaetia</taxon>
        <taxon>Leptospirales</taxon>
        <taxon>Leptospiraceae</taxon>
        <taxon>Leptospira</taxon>
    </lineage>
</organism>
<dbReference type="AntiFam" id="ANF00051">
    <property type="entry name" value="Translation of DNA tandem repeat"/>
</dbReference>
<reference evidence="1 2" key="1">
    <citation type="journal article" date="2015" name="Genome Announc.">
        <title>Whole-Genome Sequence of Leptospira interrogans Serovar Hardjo Subtype Hardjoprajitno Strain Norma, Isolated from Cattle in a Leptospirosis Outbreak in Brazil.</title>
        <authorList>
            <person name="Cosate M.R."/>
            <person name="Soares S.C."/>
            <person name="Mendes T.A."/>
            <person name="Raittz R.T."/>
            <person name="Moreira E.C."/>
            <person name="Leite R."/>
            <person name="Fernandes G.R."/>
            <person name="Haddad J.P."/>
            <person name="Ortega J.M."/>
        </authorList>
    </citation>
    <scope>NUCLEOTIDE SEQUENCE [LARGE SCALE GENOMIC DNA]</scope>
    <source>
        <strain evidence="1 2">Norma</strain>
    </source>
</reference>
<dbReference type="Proteomes" id="UP000056502">
    <property type="component" value="Chromosome I"/>
</dbReference>
<protein>
    <submittedName>
        <fullName evidence="1">Uncharacterized protein</fullName>
    </submittedName>
</protein>
<dbReference type="AlphaFoldDB" id="A0A0M4MQZ0"/>
<name>A0A0M4MQZ0_LEPIR</name>
<dbReference type="EMBL" id="CP012603">
    <property type="protein sequence ID" value="ALE37250.1"/>
    <property type="molecule type" value="Genomic_DNA"/>
</dbReference>
<proteinExistence type="predicted"/>
<sequence length="56" mass="6750">MWELTQNLDLSVKCRNYLQIAVLRTNPEIVETYTFENSFLRRIHVISFPEEHNPQD</sequence>